<reference evidence="1 2" key="1">
    <citation type="submission" date="2016-03" db="EMBL/GenBank/DDBJ databases">
        <title>Whole genome sequencing of Grifola frondosa 9006-11.</title>
        <authorList>
            <person name="Min B."/>
            <person name="Park H."/>
            <person name="Kim J.-G."/>
            <person name="Cho H."/>
            <person name="Oh Y.-L."/>
            <person name="Kong W.-S."/>
            <person name="Choi I.-G."/>
        </authorList>
    </citation>
    <scope>NUCLEOTIDE SEQUENCE [LARGE SCALE GENOMIC DNA]</scope>
    <source>
        <strain evidence="1 2">9006-11</strain>
    </source>
</reference>
<name>A0A1C7MQR2_GRIFR</name>
<proteinExistence type="predicted"/>
<evidence type="ECO:0000313" key="1">
    <source>
        <dbReference type="EMBL" id="OBZ77294.1"/>
    </source>
</evidence>
<dbReference type="AlphaFoldDB" id="A0A1C7MQR2"/>
<evidence type="ECO:0000313" key="2">
    <source>
        <dbReference type="Proteomes" id="UP000092993"/>
    </source>
</evidence>
<protein>
    <submittedName>
        <fullName evidence="1">Uncharacterized protein</fullName>
    </submittedName>
</protein>
<dbReference type="Proteomes" id="UP000092993">
    <property type="component" value="Unassembled WGS sequence"/>
</dbReference>
<keyword evidence="2" id="KW-1185">Reference proteome</keyword>
<comment type="caution">
    <text evidence="1">The sequence shown here is derived from an EMBL/GenBank/DDBJ whole genome shotgun (WGS) entry which is preliminary data.</text>
</comment>
<dbReference type="EMBL" id="LUGG01000002">
    <property type="protein sequence ID" value="OBZ77294.1"/>
    <property type="molecule type" value="Genomic_DNA"/>
</dbReference>
<gene>
    <name evidence="1" type="ORF">A0H81_02065</name>
</gene>
<accession>A0A1C7MQR2</accession>
<dbReference type="OrthoDB" id="2751208at2759"/>
<sequence length="117" mass="12383">MHLPRDEPLALNAVGSVVLHGLVKTKAGKEVDVQAVRCKPPPLFAVRHGAGALTRPDGIPPRVPDNLPEPKDYRLELSIGKKLSGGRCGRVFLTSTMSISDPSDPSDTILFCASGSS</sequence>
<organism evidence="1 2">
    <name type="scientific">Grifola frondosa</name>
    <name type="common">Maitake</name>
    <name type="synonym">Polyporus frondosus</name>
    <dbReference type="NCBI Taxonomy" id="5627"/>
    <lineage>
        <taxon>Eukaryota</taxon>
        <taxon>Fungi</taxon>
        <taxon>Dikarya</taxon>
        <taxon>Basidiomycota</taxon>
        <taxon>Agaricomycotina</taxon>
        <taxon>Agaricomycetes</taxon>
        <taxon>Polyporales</taxon>
        <taxon>Grifolaceae</taxon>
        <taxon>Grifola</taxon>
    </lineage>
</organism>